<dbReference type="OrthoDB" id="9778595at2"/>
<dbReference type="InterPro" id="IPR003374">
    <property type="entry name" value="ApbE-like_sf"/>
</dbReference>
<proteinExistence type="predicted"/>
<dbReference type="EC" id="2.7.1.180" evidence="2"/>
<evidence type="ECO:0000313" key="12">
    <source>
        <dbReference type="Proteomes" id="UP000002207"/>
    </source>
</evidence>
<reference evidence="11 12" key="1">
    <citation type="journal article" date="2009" name="Appl. Environ. Microbiol.">
        <title>Three genomes from the phylum Acidobacteria provide insight into the lifestyles of these microorganisms in soils.</title>
        <authorList>
            <person name="Ward N.L."/>
            <person name="Challacombe J.F."/>
            <person name="Janssen P.H."/>
            <person name="Henrissat B."/>
            <person name="Coutinho P.M."/>
            <person name="Wu M."/>
            <person name="Xie G."/>
            <person name="Haft D.H."/>
            <person name="Sait M."/>
            <person name="Badger J."/>
            <person name="Barabote R.D."/>
            <person name="Bradley B."/>
            <person name="Brettin T.S."/>
            <person name="Brinkac L.M."/>
            <person name="Bruce D."/>
            <person name="Creasy T."/>
            <person name="Daugherty S.C."/>
            <person name="Davidsen T.M."/>
            <person name="DeBoy R.T."/>
            <person name="Detter J.C."/>
            <person name="Dodson R.J."/>
            <person name="Durkin A.S."/>
            <person name="Ganapathy A."/>
            <person name="Gwinn-Giglio M."/>
            <person name="Han C.S."/>
            <person name="Khouri H."/>
            <person name="Kiss H."/>
            <person name="Kothari S.P."/>
            <person name="Madupu R."/>
            <person name="Nelson K.E."/>
            <person name="Nelson W.C."/>
            <person name="Paulsen I."/>
            <person name="Penn K."/>
            <person name="Ren Q."/>
            <person name="Rosovitz M.J."/>
            <person name="Selengut J.D."/>
            <person name="Shrivastava S."/>
            <person name="Sullivan S.A."/>
            <person name="Tapia R."/>
            <person name="Thompson L.S."/>
            <person name="Watkins K.L."/>
            <person name="Yang Q."/>
            <person name="Yu C."/>
            <person name="Zafar N."/>
            <person name="Zhou L."/>
            <person name="Kuske C.R."/>
        </authorList>
    </citation>
    <scope>NUCLEOTIDE SEQUENCE [LARGE SCALE GENOMIC DNA]</scope>
    <source>
        <strain evidence="12">ATCC 51196 / DSM 11244 / BCRC 80197 / JCM 7670 / NBRC 15755 / NCIMB 13165 / 161</strain>
    </source>
</reference>
<evidence type="ECO:0000256" key="7">
    <source>
        <dbReference type="ARBA" id="ARBA00022827"/>
    </source>
</evidence>
<dbReference type="Proteomes" id="UP000002207">
    <property type="component" value="Chromosome"/>
</dbReference>
<dbReference type="EMBL" id="CP001472">
    <property type="protein sequence ID" value="ACO33426.1"/>
    <property type="molecule type" value="Genomic_DNA"/>
</dbReference>
<dbReference type="InParanoid" id="C1F5A2"/>
<dbReference type="GO" id="GO:0046872">
    <property type="term" value="F:metal ion binding"/>
    <property type="evidence" value="ECO:0007669"/>
    <property type="project" value="UniProtKB-KW"/>
</dbReference>
<evidence type="ECO:0000256" key="10">
    <source>
        <dbReference type="ARBA" id="ARBA00048540"/>
    </source>
</evidence>
<name>C1F5A2_ACIC5</name>
<evidence type="ECO:0000256" key="1">
    <source>
        <dbReference type="ARBA" id="ARBA00001946"/>
    </source>
</evidence>
<evidence type="ECO:0000256" key="2">
    <source>
        <dbReference type="ARBA" id="ARBA00011955"/>
    </source>
</evidence>
<dbReference type="AlphaFoldDB" id="C1F5A2"/>
<dbReference type="SUPFAM" id="SSF143631">
    <property type="entry name" value="ApbE-like"/>
    <property type="match status" value="1"/>
</dbReference>
<dbReference type="STRING" id="240015.ACP_1273"/>
<dbReference type="eggNOG" id="COG1477">
    <property type="taxonomic scope" value="Bacteria"/>
</dbReference>
<evidence type="ECO:0000256" key="6">
    <source>
        <dbReference type="ARBA" id="ARBA00022723"/>
    </source>
</evidence>
<keyword evidence="4" id="KW-0285">Flavoprotein</keyword>
<keyword evidence="8" id="KW-0460">Magnesium</keyword>
<dbReference type="RefSeq" id="WP_015896419.1">
    <property type="nucleotide sequence ID" value="NC_012483.1"/>
</dbReference>
<dbReference type="Gene3D" id="3.10.520.10">
    <property type="entry name" value="ApbE-like domains"/>
    <property type="match status" value="1"/>
</dbReference>
<sequence>MKLCSSLPVTERAQPWLGTLASIRIEGVPADEAHQAMDAAFAEIAAVHERMSFHSPESDVSRLNREAARGAVSVHSLTYSVLECAQECARRSQGCFDISVAAELVSRGVLPSPQQAARPEGGSWRDIELLPDGRVYFHRPLWIDLGGIAKGFAVDRASECLAGFGIAHSVVNAGGDIRLRGMEAEIIRLSAPSDEGMAPVLELAQGSVAGSCAAPRDGAGEDLSRSVHFHGSGLRPAPPGRFVCVIAEHCMTADALTKVVMAQGEDSAGLLLEYEAAAWIKDPGRHWQHLGIEIA</sequence>
<accession>C1F5A2</accession>
<dbReference type="PANTHER" id="PTHR30040:SF2">
    <property type="entry name" value="FAD:PROTEIN FMN TRANSFERASE"/>
    <property type="match status" value="1"/>
</dbReference>
<keyword evidence="12" id="KW-1185">Reference proteome</keyword>
<evidence type="ECO:0000313" key="11">
    <source>
        <dbReference type="EMBL" id="ACO33426.1"/>
    </source>
</evidence>
<dbReference type="KEGG" id="aca:ACP_1273"/>
<dbReference type="HOGENOM" id="CLU_044403_5_1_0"/>
<gene>
    <name evidence="11" type="ordered locus">ACP_1273</name>
</gene>
<keyword evidence="5" id="KW-0808">Transferase</keyword>
<keyword evidence="6" id="KW-0479">Metal-binding</keyword>
<comment type="cofactor">
    <cofactor evidence="1">
        <name>Mg(2+)</name>
        <dbReference type="ChEBI" id="CHEBI:18420"/>
    </cofactor>
</comment>
<comment type="catalytic activity">
    <reaction evidence="10">
        <text>L-threonyl-[protein] + FAD = FMN-L-threonyl-[protein] + AMP + H(+)</text>
        <dbReference type="Rhea" id="RHEA:36847"/>
        <dbReference type="Rhea" id="RHEA-COMP:11060"/>
        <dbReference type="Rhea" id="RHEA-COMP:11061"/>
        <dbReference type="ChEBI" id="CHEBI:15378"/>
        <dbReference type="ChEBI" id="CHEBI:30013"/>
        <dbReference type="ChEBI" id="CHEBI:57692"/>
        <dbReference type="ChEBI" id="CHEBI:74257"/>
        <dbReference type="ChEBI" id="CHEBI:456215"/>
        <dbReference type="EC" id="2.7.1.180"/>
    </reaction>
</comment>
<dbReference type="GO" id="GO:0016740">
    <property type="term" value="F:transferase activity"/>
    <property type="evidence" value="ECO:0007669"/>
    <property type="project" value="UniProtKB-KW"/>
</dbReference>
<evidence type="ECO:0000256" key="9">
    <source>
        <dbReference type="ARBA" id="ARBA00031306"/>
    </source>
</evidence>
<dbReference type="PANTHER" id="PTHR30040">
    <property type="entry name" value="THIAMINE BIOSYNTHESIS LIPOPROTEIN APBE"/>
    <property type="match status" value="1"/>
</dbReference>
<evidence type="ECO:0000256" key="4">
    <source>
        <dbReference type="ARBA" id="ARBA00022630"/>
    </source>
</evidence>
<evidence type="ECO:0000256" key="8">
    <source>
        <dbReference type="ARBA" id="ARBA00022842"/>
    </source>
</evidence>
<evidence type="ECO:0000256" key="3">
    <source>
        <dbReference type="ARBA" id="ARBA00016337"/>
    </source>
</evidence>
<protein>
    <recommendedName>
        <fullName evidence="3">FAD:protein FMN transferase</fullName>
        <ecNumber evidence="2">2.7.1.180</ecNumber>
    </recommendedName>
    <alternativeName>
        <fullName evidence="9">Flavin transferase</fullName>
    </alternativeName>
</protein>
<evidence type="ECO:0000256" key="5">
    <source>
        <dbReference type="ARBA" id="ARBA00022679"/>
    </source>
</evidence>
<dbReference type="InterPro" id="IPR024932">
    <property type="entry name" value="ApbE"/>
</dbReference>
<dbReference type="Pfam" id="PF02424">
    <property type="entry name" value="ApbE"/>
    <property type="match status" value="1"/>
</dbReference>
<organism evidence="11 12">
    <name type="scientific">Acidobacterium capsulatum (strain ATCC 51196 / DSM 11244 / BCRC 80197 / JCM 7670 / NBRC 15755 / NCIMB 13165 / 161)</name>
    <dbReference type="NCBI Taxonomy" id="240015"/>
    <lineage>
        <taxon>Bacteria</taxon>
        <taxon>Pseudomonadati</taxon>
        <taxon>Acidobacteriota</taxon>
        <taxon>Terriglobia</taxon>
        <taxon>Terriglobales</taxon>
        <taxon>Acidobacteriaceae</taxon>
        <taxon>Acidobacterium</taxon>
    </lineage>
</organism>
<keyword evidence="7" id="KW-0274">FAD</keyword>